<evidence type="ECO:0000313" key="1">
    <source>
        <dbReference type="EMBL" id="SDG29796.1"/>
    </source>
</evidence>
<reference evidence="1 2" key="1">
    <citation type="submission" date="2016-10" db="EMBL/GenBank/DDBJ databases">
        <authorList>
            <person name="de Groot N.N."/>
        </authorList>
    </citation>
    <scope>NUCLEOTIDE SEQUENCE [LARGE SCALE GENOMIC DNA]</scope>
    <source>
        <strain evidence="1 2">DSM 28129</strain>
    </source>
</reference>
<gene>
    <name evidence="1" type="ORF">SAMN04488542_1347</name>
</gene>
<dbReference type="EMBL" id="FNBG01000034">
    <property type="protein sequence ID" value="SDG29796.1"/>
    <property type="molecule type" value="Genomic_DNA"/>
</dbReference>
<keyword evidence="2" id="KW-1185">Reference proteome</keyword>
<protein>
    <submittedName>
        <fullName evidence="1">CRISPR-associated protein Csh1</fullName>
    </submittedName>
</protein>
<dbReference type="Proteomes" id="UP000198972">
    <property type="component" value="Unassembled WGS sequence"/>
</dbReference>
<dbReference type="RefSeq" id="WP_175471495.1">
    <property type="nucleotide sequence ID" value="NZ_FNBG01000034.1"/>
</dbReference>
<proteinExistence type="predicted"/>
<dbReference type="STRING" id="670482.SAMN04488542_1347"/>
<name>A0A1G7T398_9BACL</name>
<sequence>MLIDLVESYKLRNDNSPEEMIQVNHRPKAGIYIRLRLDQSWNEQLINFDQNHYIIHPKDKDDITPTSIELYRWFQVQDYYSSLITMNKAVDGGKQIHSNNPFALFSKSEVFLGEKKDSKSSMQENITRFLTQTEPEIVIQKWSELINDKRSGKKGTSPTPEEFFAKSEYLPALQYLTSEYRKNQLSNISDWFQHNLYDLTEYIRKLQFKNYVKLFFTLDTSPITSESQFTTQQIFYYEYLLYTIPKVYNSNDYNQLVNGEMTGLPGFNMSMNSKKPYLEHKSMGVVAPVRVSLNEAMQLKQASEWLLSQEKYVTNKFSYETSFSYTNTNAPEGVYHVYVEGKENEVISFENVPFPKGITVNIPIRNVLGIQDNEGFIKDYGSIDNVDKLQKEISSRFFRGRLNQDQGRFLHSDEPKPRAKDFTALMATLFMQSRQAFHDWLYKGTETTIRPLFAKVTLRLVEEQMMYVEPASSKGKQRTLELRWLADAMNTRLSIDAYLKRNEGGKTMADRITSVRNSLKEKLLIKDINLCSNDDEFYFLAGQLAYYLKSQSETQNKTGDLLGPFLIAKRSEQLKKRLDEAYIQHMHKVLLYNFKFNRAFASIFGYQPEQEVEGEAREMFIAGLFADNWFYEKDGTNSNEGMNENGEEN</sequence>
<dbReference type="AlphaFoldDB" id="A0A1G7T398"/>
<organism evidence="1 2">
    <name type="scientific">Fontibacillus panacisegetis</name>
    <dbReference type="NCBI Taxonomy" id="670482"/>
    <lineage>
        <taxon>Bacteria</taxon>
        <taxon>Bacillati</taxon>
        <taxon>Bacillota</taxon>
        <taxon>Bacilli</taxon>
        <taxon>Bacillales</taxon>
        <taxon>Paenibacillaceae</taxon>
        <taxon>Fontibacillus</taxon>
    </lineage>
</organism>
<accession>A0A1G7T398</accession>
<evidence type="ECO:0000313" key="2">
    <source>
        <dbReference type="Proteomes" id="UP000198972"/>
    </source>
</evidence>